<evidence type="ECO:0000313" key="10">
    <source>
        <dbReference type="EMBL" id="KAJ6236834.1"/>
    </source>
</evidence>
<evidence type="ECO:0000256" key="6">
    <source>
        <dbReference type="ARBA" id="ARBA00023242"/>
    </source>
</evidence>
<dbReference type="InterPro" id="IPR045146">
    <property type="entry name" value="SF3A1"/>
</dbReference>
<dbReference type="PANTHER" id="PTHR15316">
    <property type="entry name" value="SPLICEOSOME ASSOCIATED PROTEIN 114/SWAP SPLICING FACTOR-RELATED"/>
    <property type="match status" value="1"/>
</dbReference>
<organism evidence="10 11">
    <name type="scientific">Anaeramoeba flamelloides</name>
    <dbReference type="NCBI Taxonomy" id="1746091"/>
    <lineage>
        <taxon>Eukaryota</taxon>
        <taxon>Metamonada</taxon>
        <taxon>Anaeramoebidae</taxon>
        <taxon>Anaeramoeba</taxon>
    </lineage>
</organism>
<dbReference type="EMBL" id="JAOAOG010000242">
    <property type="protein sequence ID" value="KAJ6236834.1"/>
    <property type="molecule type" value="Genomic_DNA"/>
</dbReference>
<dbReference type="InterPro" id="IPR022030">
    <property type="entry name" value="SF3A1_dom"/>
</dbReference>
<dbReference type="InterPro" id="IPR000626">
    <property type="entry name" value="Ubiquitin-like_dom"/>
</dbReference>
<feature type="domain" description="SURP motif" evidence="9">
    <location>
        <begin position="16"/>
        <end position="58"/>
    </location>
</feature>
<dbReference type="PROSITE" id="PS50128">
    <property type="entry name" value="SURP"/>
    <property type="match status" value="2"/>
</dbReference>
<evidence type="ECO:0000256" key="5">
    <source>
        <dbReference type="ARBA" id="ARBA00023187"/>
    </source>
</evidence>
<comment type="subcellular location">
    <subcellularLocation>
        <location evidence="1">Nucleus</location>
    </subcellularLocation>
</comment>
<evidence type="ECO:0000256" key="3">
    <source>
        <dbReference type="ARBA" id="ARBA00022728"/>
    </source>
</evidence>
<proteinExistence type="predicted"/>
<evidence type="ECO:0000256" key="2">
    <source>
        <dbReference type="ARBA" id="ARBA00022664"/>
    </source>
</evidence>
<evidence type="ECO:0000256" key="1">
    <source>
        <dbReference type="ARBA" id="ARBA00004123"/>
    </source>
</evidence>
<accession>A0ABQ8XZH6</accession>
<dbReference type="SUPFAM" id="SSF109905">
    <property type="entry name" value="Surp module (SWAP domain)"/>
    <property type="match status" value="2"/>
</dbReference>
<dbReference type="PANTHER" id="PTHR15316:SF1">
    <property type="entry name" value="SPLICING FACTOR 3A SUBUNIT 1"/>
    <property type="match status" value="1"/>
</dbReference>
<dbReference type="Gene3D" id="1.10.10.790">
    <property type="entry name" value="Surp module"/>
    <property type="match status" value="2"/>
</dbReference>
<dbReference type="Pfam" id="PF01805">
    <property type="entry name" value="Surp"/>
    <property type="match status" value="2"/>
</dbReference>
<sequence>MSSLGIIHPPKDIKSIVDTTAQAVSKHGNNFEDIIRVRNLGNNRFGFLNKNNPYHNYYLYKLEQFSKGEAPSKTNKQEETIKPLRKISEIRKDEVQEKEQKEEEQNKEEQNEEQENKQEQEQDQEQEKEQEQQEQDQDQDKEQTNVIETEKEAIESTPDLKTKKNNEQNIQIETPQTNKQSTHKETTKIITQNTKTQKKDPQSLTSQLIANAIKKQISRTPKRSEFEILCDQYNGKKKTSKQTPTEPEPYLFLSEIPIHIPTLTIEVMKLTAQFTALNGQSFLNGLTSREFQNPQFDFLKLQNPLHTHFMSYVEQYKNCIIPNFEILNKIDKNSKDRMTILDTIKRRSKWLKYRESILNPKFEQELRESMELIDWSTFSIVATVEFEDKNLQDNEPLNEIERDQNKSSTKHEVVDMELEEPMNNENKKPLEEQKEQQQGIEIKTETMETQLELEREPEIEKIELNINSKDYNKLAEQLIKSEDGKLYQISPFTGVPIPLEEFEQHIKVEYLNRKQREIDKQVLERNRNTNLTQSQDMANNLKRFVRQRKKISQMDVENENSLIKDQKNESEKKMVWDGYSGSIPLLQANIFKKLVEQEKNPQKENNVQPDLGPKPRIIPNTKLGIAVKELEKQLHLRKTNSLMPKQIQIQQPELQPPMPLMNFQNKKVKINPESKLIPEKEFIQKNGNTSSFLLSLPLKLQQSNSQQPQDFKFNQETIKMKFNVTRSIQELIDFLKKNHNINFADYQLKTSSGMSLLNNETLAFYNISNDDILMIVSKKSSLK</sequence>
<feature type="compositionally biased region" description="Basic and acidic residues" evidence="7">
    <location>
        <begin position="138"/>
        <end position="166"/>
    </location>
</feature>
<protein>
    <submittedName>
        <fullName evidence="10">Splicing factor 3a subunit 1</fullName>
    </submittedName>
</protein>
<keyword evidence="5" id="KW-0508">mRNA splicing</keyword>
<feature type="domain" description="Ubiquitin-like" evidence="8">
    <location>
        <begin position="694"/>
        <end position="782"/>
    </location>
</feature>
<dbReference type="InterPro" id="IPR035967">
    <property type="entry name" value="SWAP/Surp_sf"/>
</dbReference>
<evidence type="ECO:0000313" key="11">
    <source>
        <dbReference type="Proteomes" id="UP001150062"/>
    </source>
</evidence>
<keyword evidence="2" id="KW-0507">mRNA processing</keyword>
<feature type="domain" description="SURP motif" evidence="9">
    <location>
        <begin position="267"/>
        <end position="309"/>
    </location>
</feature>
<dbReference type="SMART" id="SM00648">
    <property type="entry name" value="SWAP"/>
    <property type="match status" value="2"/>
</dbReference>
<keyword evidence="6" id="KW-0539">Nucleus</keyword>
<feature type="region of interest" description="Disordered" evidence="7">
    <location>
        <begin position="69"/>
        <end position="187"/>
    </location>
</feature>
<dbReference type="PROSITE" id="PS50053">
    <property type="entry name" value="UBIQUITIN_2"/>
    <property type="match status" value="1"/>
</dbReference>
<feature type="compositionally biased region" description="Polar residues" evidence="7">
    <location>
        <begin position="167"/>
        <end position="180"/>
    </location>
</feature>
<keyword evidence="11" id="KW-1185">Reference proteome</keyword>
<gene>
    <name evidence="10" type="ORF">M0813_27579</name>
</gene>
<dbReference type="SUPFAM" id="SSF54236">
    <property type="entry name" value="Ubiquitin-like"/>
    <property type="match status" value="1"/>
</dbReference>
<keyword evidence="4" id="KW-0677">Repeat</keyword>
<name>A0ABQ8XZH6_9EUKA</name>
<evidence type="ECO:0000256" key="7">
    <source>
        <dbReference type="SAM" id="MobiDB-lite"/>
    </source>
</evidence>
<comment type="caution">
    <text evidence="10">The sequence shown here is derived from an EMBL/GenBank/DDBJ whole genome shotgun (WGS) entry which is preliminary data.</text>
</comment>
<dbReference type="Proteomes" id="UP001150062">
    <property type="component" value="Unassembled WGS sequence"/>
</dbReference>
<feature type="compositionally biased region" description="Basic and acidic residues" evidence="7">
    <location>
        <begin position="75"/>
        <end position="131"/>
    </location>
</feature>
<feature type="region of interest" description="Disordered" evidence="7">
    <location>
        <begin position="419"/>
        <end position="439"/>
    </location>
</feature>
<evidence type="ECO:0000259" key="9">
    <source>
        <dbReference type="PROSITE" id="PS50128"/>
    </source>
</evidence>
<dbReference type="Pfam" id="PF12230">
    <property type="entry name" value="PRP21_like_P"/>
    <property type="match status" value="1"/>
</dbReference>
<reference evidence="10" key="1">
    <citation type="submission" date="2022-08" db="EMBL/GenBank/DDBJ databases">
        <title>Novel sulfate-reducing endosymbionts in the free-living metamonad Anaeramoeba.</title>
        <authorList>
            <person name="Jerlstrom-Hultqvist J."/>
            <person name="Cepicka I."/>
            <person name="Gallot-Lavallee L."/>
            <person name="Salas-Leiva D."/>
            <person name="Curtis B.A."/>
            <person name="Zahonova K."/>
            <person name="Pipaliya S."/>
            <person name="Dacks J."/>
            <person name="Roger A.J."/>
        </authorList>
    </citation>
    <scope>NUCLEOTIDE SEQUENCE</scope>
    <source>
        <strain evidence="10">Schooner1</strain>
    </source>
</reference>
<dbReference type="InterPro" id="IPR000061">
    <property type="entry name" value="Surp"/>
</dbReference>
<evidence type="ECO:0000256" key="4">
    <source>
        <dbReference type="ARBA" id="ARBA00022737"/>
    </source>
</evidence>
<evidence type="ECO:0000259" key="8">
    <source>
        <dbReference type="PROSITE" id="PS50053"/>
    </source>
</evidence>
<keyword evidence="3" id="KW-0747">Spliceosome</keyword>
<dbReference type="InterPro" id="IPR029071">
    <property type="entry name" value="Ubiquitin-like_domsf"/>
</dbReference>
<feature type="compositionally biased region" description="Basic and acidic residues" evidence="7">
    <location>
        <begin position="425"/>
        <end position="435"/>
    </location>
</feature>